<organism evidence="1 2">
    <name type="scientific">Daphnia magna</name>
    <dbReference type="NCBI Taxonomy" id="35525"/>
    <lineage>
        <taxon>Eukaryota</taxon>
        <taxon>Metazoa</taxon>
        <taxon>Ecdysozoa</taxon>
        <taxon>Arthropoda</taxon>
        <taxon>Crustacea</taxon>
        <taxon>Branchiopoda</taxon>
        <taxon>Diplostraca</taxon>
        <taxon>Cladocera</taxon>
        <taxon>Anomopoda</taxon>
        <taxon>Daphniidae</taxon>
        <taxon>Daphnia</taxon>
    </lineage>
</organism>
<proteinExistence type="predicted"/>
<dbReference type="EMBL" id="LRGB01001581">
    <property type="protein sequence ID" value="KZS11263.1"/>
    <property type="molecule type" value="Genomic_DNA"/>
</dbReference>
<reference evidence="1 2" key="1">
    <citation type="submission" date="2016-03" db="EMBL/GenBank/DDBJ databases">
        <title>EvidentialGene: Evidence-directed Construction of Genes on Genomes.</title>
        <authorList>
            <person name="Gilbert D.G."/>
            <person name="Choi J.-H."/>
            <person name="Mockaitis K."/>
            <person name="Colbourne J."/>
            <person name="Pfrender M."/>
        </authorList>
    </citation>
    <scope>NUCLEOTIDE SEQUENCE [LARGE SCALE GENOMIC DNA]</scope>
    <source>
        <strain evidence="1 2">Xinb3</strain>
        <tissue evidence="1">Complete organism</tissue>
    </source>
</reference>
<gene>
    <name evidence="1" type="ORF">APZ42_024052</name>
</gene>
<dbReference type="Proteomes" id="UP000076858">
    <property type="component" value="Unassembled WGS sequence"/>
</dbReference>
<sequence length="61" mass="6737">MARLHGADPIIFQTFTNRRRVVATINVSIASPPHMIPPTPPTVNSRAYFVFLFSQSSPAVL</sequence>
<evidence type="ECO:0000313" key="1">
    <source>
        <dbReference type="EMBL" id="KZS11263.1"/>
    </source>
</evidence>
<protein>
    <submittedName>
        <fullName evidence="1">Uncharacterized protein</fullName>
    </submittedName>
</protein>
<dbReference type="AlphaFoldDB" id="A0A164UDI6"/>
<accession>A0A164UDI6</accession>
<keyword evidence="2" id="KW-1185">Reference proteome</keyword>
<evidence type="ECO:0000313" key="2">
    <source>
        <dbReference type="Proteomes" id="UP000076858"/>
    </source>
</evidence>
<comment type="caution">
    <text evidence="1">The sequence shown here is derived from an EMBL/GenBank/DDBJ whole genome shotgun (WGS) entry which is preliminary data.</text>
</comment>
<name>A0A164UDI6_9CRUS</name>